<comment type="subcellular location">
    <subcellularLocation>
        <location evidence="1">Endomembrane system</location>
        <topology evidence="1">Multi-pass membrane protein</topology>
    </subcellularLocation>
</comment>
<keyword evidence="7" id="KW-1185">Reference proteome</keyword>
<evidence type="ECO:0000256" key="1">
    <source>
        <dbReference type="ARBA" id="ARBA00004127"/>
    </source>
</evidence>
<evidence type="ECO:0000256" key="2">
    <source>
        <dbReference type="ARBA" id="ARBA00022692"/>
    </source>
</evidence>
<reference evidence="6 7" key="1">
    <citation type="submission" date="2024-09" db="EMBL/GenBank/DDBJ databases">
        <authorList>
            <person name="Sun Q."/>
            <person name="Mori K."/>
        </authorList>
    </citation>
    <scope>NUCLEOTIDE SEQUENCE [LARGE SCALE GENOMIC DNA]</scope>
    <source>
        <strain evidence="6 7">KCTC 23279</strain>
    </source>
</reference>
<keyword evidence="4 5" id="KW-0472">Membrane</keyword>
<organism evidence="6 7">
    <name type="scientific">Rhodopseudomonas telluris</name>
    <dbReference type="NCBI Taxonomy" id="644215"/>
    <lineage>
        <taxon>Bacteria</taxon>
        <taxon>Pseudomonadati</taxon>
        <taxon>Pseudomonadota</taxon>
        <taxon>Alphaproteobacteria</taxon>
        <taxon>Hyphomicrobiales</taxon>
        <taxon>Nitrobacteraceae</taxon>
        <taxon>Rhodopseudomonas</taxon>
    </lineage>
</organism>
<dbReference type="GO" id="GO:0032259">
    <property type="term" value="P:methylation"/>
    <property type="evidence" value="ECO:0007669"/>
    <property type="project" value="UniProtKB-KW"/>
</dbReference>
<dbReference type="GO" id="GO:0004671">
    <property type="term" value="F:protein C-terminal S-isoprenylcysteine carboxyl O-methyltransferase activity"/>
    <property type="evidence" value="ECO:0007669"/>
    <property type="project" value="UniProtKB-EC"/>
</dbReference>
<keyword evidence="3 5" id="KW-1133">Transmembrane helix</keyword>
<dbReference type="EMBL" id="JBHLWM010000001">
    <property type="protein sequence ID" value="MFC0239477.1"/>
    <property type="molecule type" value="Genomic_DNA"/>
</dbReference>
<evidence type="ECO:0000313" key="7">
    <source>
        <dbReference type="Proteomes" id="UP001589775"/>
    </source>
</evidence>
<protein>
    <submittedName>
        <fullName evidence="6">Methyltransferase family protein</fullName>
        <ecNumber evidence="6">2.1.1.100</ecNumber>
        <ecNumber evidence="6">2.1.1.334</ecNumber>
    </submittedName>
</protein>
<feature type="transmembrane region" description="Helical" evidence="5">
    <location>
        <begin position="44"/>
        <end position="66"/>
    </location>
</feature>
<dbReference type="EC" id="2.1.1.334" evidence="6"/>
<feature type="transmembrane region" description="Helical" evidence="5">
    <location>
        <begin position="20"/>
        <end position="37"/>
    </location>
</feature>
<keyword evidence="2 5" id="KW-0812">Transmembrane</keyword>
<dbReference type="Pfam" id="PF04191">
    <property type="entry name" value="PEMT"/>
    <property type="match status" value="1"/>
</dbReference>
<dbReference type="PANTHER" id="PTHR43847">
    <property type="entry name" value="BLL3993 PROTEIN"/>
    <property type="match status" value="1"/>
</dbReference>
<evidence type="ECO:0000256" key="5">
    <source>
        <dbReference type="SAM" id="Phobius"/>
    </source>
</evidence>
<keyword evidence="6" id="KW-0808">Transferase</keyword>
<evidence type="ECO:0000313" key="6">
    <source>
        <dbReference type="EMBL" id="MFC0239477.1"/>
    </source>
</evidence>
<name>A0ABV6EMM9_9BRAD</name>
<feature type="transmembrane region" description="Helical" evidence="5">
    <location>
        <begin position="97"/>
        <end position="130"/>
    </location>
</feature>
<evidence type="ECO:0000256" key="4">
    <source>
        <dbReference type="ARBA" id="ARBA00023136"/>
    </source>
</evidence>
<dbReference type="Proteomes" id="UP001589775">
    <property type="component" value="Unassembled WGS sequence"/>
</dbReference>
<dbReference type="InterPro" id="IPR052527">
    <property type="entry name" value="Metal_cation-efflux_comp"/>
</dbReference>
<dbReference type="PANTHER" id="PTHR43847:SF1">
    <property type="entry name" value="BLL3993 PROTEIN"/>
    <property type="match status" value="1"/>
</dbReference>
<keyword evidence="6" id="KW-0489">Methyltransferase</keyword>
<comment type="caution">
    <text evidence="6">The sequence shown here is derived from an EMBL/GenBank/DDBJ whole genome shotgun (WGS) entry which is preliminary data.</text>
</comment>
<accession>A0ABV6EMM9</accession>
<dbReference type="Gene3D" id="1.20.120.1630">
    <property type="match status" value="1"/>
</dbReference>
<sequence length="162" mass="17350">MSTDPSSPPPSASRRLARTAPGSAVYAALAFVGAGRLDWGRGWLYAAVFVVVSVAGTALSTATLLVNTHAESTVRIQSDRDHAVVRSGPYRVVRHPMYLGTLIGMSGAALMLGSGWALLPALLIAALFVWRTAREDEALHRELPGYADYASTTRFRLLPGVW</sequence>
<evidence type="ECO:0000256" key="3">
    <source>
        <dbReference type="ARBA" id="ARBA00022989"/>
    </source>
</evidence>
<dbReference type="InterPro" id="IPR007318">
    <property type="entry name" value="Phopholipid_MeTrfase"/>
</dbReference>
<dbReference type="EC" id="2.1.1.100" evidence="6"/>
<gene>
    <name evidence="6" type="ORF">ACFFJ6_03315</name>
</gene>
<proteinExistence type="predicted"/>